<dbReference type="FunFam" id="2.30.42.10:FF:000073">
    <property type="entry name" value="Interacting with PRKCA"/>
    <property type="match status" value="1"/>
</dbReference>
<dbReference type="Gene3D" id="2.30.42.10">
    <property type="match status" value="1"/>
</dbReference>
<dbReference type="GO" id="GO:0014069">
    <property type="term" value="C:postsynaptic density"/>
    <property type="evidence" value="ECO:0007669"/>
    <property type="project" value="UniProtKB-SubCell"/>
</dbReference>
<keyword evidence="17" id="KW-0449">Lipoprotein</keyword>
<evidence type="ECO:0000256" key="4">
    <source>
        <dbReference type="ARBA" id="ARBA00004635"/>
    </source>
</evidence>
<comment type="subunit">
    <text evidence="23">Monomer and homodimer. Interacts with CXADR. Interacts presynaptically with the glutamate receptors GRIA2, GRIA3, GRIK3, isoform 3 of GRIA4, isoform A of GRM4, GRM7 and GRM8; with NAPA and NAPB; and with BTG2. The interaction with NAPA and NAPB disrupts the interaction with GRIA2, conducting to the internalization of GRIA2. Interacts with PRKCA; with the amine transporters SLC6A2 and SLC6A3; with the channels ASIC1 and ASIC2; with the GTP-binding proteins ARF1 and ARF3; with the ephrin receptor tyrosine kinases EPHA7, EPHB1 and EPHB2; with ERBB2 and through its PDZ domain with the C-terminal tail of PRLHR. Interacts with UNC5A. Interacts (via AH domain) with NCS1/FREQ; in a calcium-dependent manner. Interacts with F-actin and associates with the ARP2/3 complex. Interacts (via PDZ domain) with ARF1 (activated); the interaction blocks Arp2/3 complex inhibition. Interacts with SORCS3.</text>
</comment>
<dbReference type="PROSITE" id="PS50106">
    <property type="entry name" value="PDZ"/>
    <property type="match status" value="1"/>
</dbReference>
<evidence type="ECO:0000256" key="22">
    <source>
        <dbReference type="ARBA" id="ARBA00034105"/>
    </source>
</evidence>
<evidence type="ECO:0000256" key="24">
    <source>
        <dbReference type="SAM" id="MobiDB-lite"/>
    </source>
</evidence>
<keyword evidence="9" id="KW-0479">Metal-binding</keyword>
<dbReference type="GO" id="GO:0043005">
    <property type="term" value="C:neuron projection"/>
    <property type="evidence" value="ECO:0007669"/>
    <property type="project" value="UniProtKB-KW"/>
</dbReference>
<dbReference type="Proteomes" id="UP000663844">
    <property type="component" value="Unassembled WGS sequence"/>
</dbReference>
<dbReference type="GO" id="GO:0043113">
    <property type="term" value="P:receptor clustering"/>
    <property type="evidence" value="ECO:0007669"/>
    <property type="project" value="TreeGrafter"/>
</dbReference>
<evidence type="ECO:0000256" key="23">
    <source>
        <dbReference type="ARBA" id="ARBA00093501"/>
    </source>
</evidence>
<dbReference type="CDD" id="cd07659">
    <property type="entry name" value="BAR_PICK1"/>
    <property type="match status" value="1"/>
</dbReference>
<dbReference type="CDD" id="cd06722">
    <property type="entry name" value="PDZ_PICK1-like"/>
    <property type="match status" value="1"/>
</dbReference>
<evidence type="ECO:0000256" key="20">
    <source>
        <dbReference type="ARBA" id="ARBA00033721"/>
    </source>
</evidence>
<comment type="caution">
    <text evidence="27">The sequence shown here is derived from an EMBL/GenBank/DDBJ whole genome shotgun (WGS) entry which is preliminary data.</text>
</comment>
<evidence type="ECO:0000256" key="15">
    <source>
        <dbReference type="ARBA" id="ARBA00023203"/>
    </source>
</evidence>
<evidence type="ECO:0000313" key="29">
    <source>
        <dbReference type="Proteomes" id="UP000663845"/>
    </source>
</evidence>
<protein>
    <recommendedName>
        <fullName evidence="5">PRKCA-binding protein</fullName>
    </recommendedName>
    <alternativeName>
        <fullName evidence="19">Protein interacting with C kinase 1</fullName>
    </alternativeName>
    <alternativeName>
        <fullName evidence="18">Protein kinase C-alpha-binding protein</fullName>
    </alternativeName>
</protein>
<dbReference type="GO" id="GO:0005080">
    <property type="term" value="F:protein kinase C binding"/>
    <property type="evidence" value="ECO:0007669"/>
    <property type="project" value="TreeGrafter"/>
</dbReference>
<dbReference type="Pfam" id="PF00595">
    <property type="entry name" value="PDZ"/>
    <property type="match status" value="1"/>
</dbReference>
<dbReference type="InterPro" id="IPR001478">
    <property type="entry name" value="PDZ"/>
</dbReference>
<evidence type="ECO:0000256" key="2">
    <source>
        <dbReference type="ARBA" id="ARBA00004245"/>
    </source>
</evidence>
<keyword evidence="12" id="KW-0770">Synapse</keyword>
<dbReference type="GO" id="GO:0048471">
    <property type="term" value="C:perinuclear region of cytoplasm"/>
    <property type="evidence" value="ECO:0007669"/>
    <property type="project" value="UniProtKB-SubCell"/>
</dbReference>
<evidence type="ECO:0000256" key="13">
    <source>
        <dbReference type="ARBA" id="ARBA00023136"/>
    </source>
</evidence>
<evidence type="ECO:0000256" key="5">
    <source>
        <dbReference type="ARBA" id="ARBA00017975"/>
    </source>
</evidence>
<evidence type="ECO:0000256" key="9">
    <source>
        <dbReference type="ARBA" id="ARBA00022723"/>
    </source>
</evidence>
<dbReference type="GO" id="GO:0005543">
    <property type="term" value="F:phospholipid binding"/>
    <property type="evidence" value="ECO:0007669"/>
    <property type="project" value="TreeGrafter"/>
</dbReference>
<dbReference type="InterPro" id="IPR036034">
    <property type="entry name" value="PDZ_sf"/>
</dbReference>
<evidence type="ECO:0000256" key="1">
    <source>
        <dbReference type="ARBA" id="ARBA00004170"/>
    </source>
</evidence>
<dbReference type="FunFam" id="1.20.1270.60:FF:000023">
    <property type="entry name" value="Interacting with PRKCA"/>
    <property type="match status" value="1"/>
</dbReference>
<dbReference type="GO" id="GO:0098842">
    <property type="term" value="C:postsynaptic early endosome"/>
    <property type="evidence" value="ECO:0007669"/>
    <property type="project" value="TreeGrafter"/>
</dbReference>
<keyword evidence="14" id="KW-0564">Palmitate</keyword>
<keyword evidence="11" id="KW-0106">Calcium</keyword>
<evidence type="ECO:0000256" key="21">
    <source>
        <dbReference type="ARBA" id="ARBA00034102"/>
    </source>
</evidence>
<dbReference type="GO" id="GO:0008021">
    <property type="term" value="C:synaptic vesicle"/>
    <property type="evidence" value="ECO:0007669"/>
    <property type="project" value="TreeGrafter"/>
</dbReference>
<evidence type="ECO:0000313" key="27">
    <source>
        <dbReference type="EMBL" id="CAF1296625.1"/>
    </source>
</evidence>
<dbReference type="AlphaFoldDB" id="A0A815DDL8"/>
<keyword evidence="10" id="KW-0862">Zinc</keyword>
<feature type="domain" description="AH" evidence="26">
    <location>
        <begin position="141"/>
        <end position="354"/>
    </location>
</feature>
<evidence type="ECO:0000256" key="10">
    <source>
        <dbReference type="ARBA" id="ARBA00022833"/>
    </source>
</evidence>
<dbReference type="GO" id="GO:0032588">
    <property type="term" value="C:trans-Golgi network membrane"/>
    <property type="evidence" value="ECO:0007669"/>
    <property type="project" value="TreeGrafter"/>
</dbReference>
<dbReference type="InterPro" id="IPR030798">
    <property type="entry name" value="Arfaptin_fam"/>
</dbReference>
<dbReference type="Pfam" id="PF06456">
    <property type="entry name" value="Arfaptin"/>
    <property type="match status" value="1"/>
</dbReference>
<dbReference type="GO" id="GO:0019904">
    <property type="term" value="F:protein domain specific binding"/>
    <property type="evidence" value="ECO:0007669"/>
    <property type="project" value="InterPro"/>
</dbReference>
<keyword evidence="15" id="KW-0009">Actin-binding</keyword>
<comment type="function">
    <text evidence="20">Probable adapter protein that bind to and organize the subcellular localization of a variety of membrane proteins containing some PDZ recognition sequence. Involved in the clustering of various receptors, possibly by acting at the receptor internalization level. Plays a role in synaptic plasticity by regulating the trafficking and internalization of AMPA receptors. May be regulated upon PRKCA activation. May regulate ASIC1/ASIC3 channel. Regulates actin polymerization by inhibiting the actin-nucleating activity of the Arp2/3 complex; the function is competitive with nucleation promoting factors and is linked to neuronal morphology regulation and AMPA receptor (AMPAR) endocytosis. Via interaction with the Arp2/3 complex involved in regulation of synaptic plasicity of excitatory synapses and required for spine shrinkage during long-term depression (LTD). Involved in regulation of astrocyte morphology, antagonistic to Arp2/3 complex activator WASL/N-WASP function.</text>
</comment>
<evidence type="ECO:0000259" key="25">
    <source>
        <dbReference type="PROSITE" id="PS50106"/>
    </source>
</evidence>
<comment type="subcellular location">
    <subcellularLocation>
        <location evidence="2">Cytoplasm</location>
        <location evidence="2">Cytoskeleton</location>
    </subcellularLocation>
    <subcellularLocation>
        <location evidence="3">Cytoplasm</location>
        <location evidence="3">Perinuclear region</location>
    </subcellularLocation>
    <subcellularLocation>
        <location evidence="4">Membrane</location>
        <topology evidence="4">Lipid-anchor</topology>
    </subcellularLocation>
    <subcellularLocation>
        <location evidence="1">Membrane</location>
        <topology evidence="1">Peripheral membrane protein</topology>
    </subcellularLocation>
    <subcellularLocation>
        <location evidence="22">Postsynaptic density</location>
    </subcellularLocation>
    <subcellularLocation>
        <location evidence="21">Synapse</location>
        <location evidence="21">Synaptosome</location>
    </subcellularLocation>
</comment>
<dbReference type="SUPFAM" id="SSF103657">
    <property type="entry name" value="BAR/IMD domain-like"/>
    <property type="match status" value="1"/>
</dbReference>
<dbReference type="Proteomes" id="UP000663845">
    <property type="component" value="Unassembled WGS sequence"/>
</dbReference>
<dbReference type="EMBL" id="CAJNOG010000560">
    <property type="protein sequence ID" value="CAF1296625.1"/>
    <property type="molecule type" value="Genomic_DNA"/>
</dbReference>
<evidence type="ECO:0000256" key="6">
    <source>
        <dbReference type="ARBA" id="ARBA00022490"/>
    </source>
</evidence>
<keyword evidence="13" id="KW-0472">Membrane</keyword>
<dbReference type="PANTHER" id="PTHR12141">
    <property type="entry name" value="ARFAPTIN-RELATED"/>
    <property type="match status" value="1"/>
</dbReference>
<evidence type="ECO:0000256" key="8">
    <source>
        <dbReference type="ARBA" id="ARBA00022599"/>
    </source>
</evidence>
<dbReference type="PROSITE" id="PS50870">
    <property type="entry name" value="AH"/>
    <property type="match status" value="1"/>
</dbReference>
<dbReference type="GO" id="GO:0003779">
    <property type="term" value="F:actin binding"/>
    <property type="evidence" value="ECO:0007669"/>
    <property type="project" value="UniProtKB-KW"/>
</dbReference>
<sequence>MDFEYLEEDTLGMTLTSGTCVLKKDDQNLVGISIGGGYPYCPCLYIVQIFDNTSASKDGSMAAGDEIVSVNNKSVKGRTKVEVAKLIQASKSEVRIHYNKLHANPKEGKTLDIILKKVKHRVVESMSSSTADALGFSRAILCNDSLIKKLDELDHTADLYRGLIKHTRSVLKGIFELARIHRNFGDAFANIGAREPQFKASEAFTKFGNAHRQIDLYALKLLETVKPMVNDLNTYLTKAIPDTRLTIEKYADAKFEYLSYCLKVKELDDEEHSYAALQELLYRVETGNYEYRLLLRCRQIARDRFASMRSDVLVKLELLDQKHVQDIVFQLHRFITALEKYHKDCDAIMKEADIFPIEVDLSLAVFHKKNLDDDDDDEPDDELNNESNQNEQRKTEDEDFFNIGD</sequence>
<evidence type="ECO:0000259" key="26">
    <source>
        <dbReference type="PROSITE" id="PS50870"/>
    </source>
</evidence>
<dbReference type="GO" id="GO:0005856">
    <property type="term" value="C:cytoskeleton"/>
    <property type="evidence" value="ECO:0007669"/>
    <property type="project" value="UniProtKB-SubCell"/>
</dbReference>
<dbReference type="InterPro" id="IPR027267">
    <property type="entry name" value="AH/BAR_dom_sf"/>
</dbReference>
<evidence type="ECO:0000256" key="7">
    <source>
        <dbReference type="ARBA" id="ARBA00022553"/>
    </source>
</evidence>
<keyword evidence="8" id="KW-0771">Synaptosome</keyword>
<evidence type="ECO:0000256" key="12">
    <source>
        <dbReference type="ARBA" id="ARBA00023018"/>
    </source>
</evidence>
<feature type="compositionally biased region" description="Acidic residues" evidence="24">
    <location>
        <begin position="372"/>
        <end position="384"/>
    </location>
</feature>
<feature type="region of interest" description="Disordered" evidence="24">
    <location>
        <begin position="371"/>
        <end position="405"/>
    </location>
</feature>
<proteinExistence type="predicted"/>
<accession>A0A815DDL8</accession>
<dbReference type="InterPro" id="IPR010504">
    <property type="entry name" value="AH_dom"/>
</dbReference>
<dbReference type="SMART" id="SM01015">
    <property type="entry name" value="Arfaptin"/>
    <property type="match status" value="1"/>
</dbReference>
<keyword evidence="6" id="KW-0963">Cytoplasm</keyword>
<evidence type="ECO:0000313" key="28">
    <source>
        <dbReference type="EMBL" id="CAF3726399.1"/>
    </source>
</evidence>
<evidence type="ECO:0000256" key="11">
    <source>
        <dbReference type="ARBA" id="ARBA00022837"/>
    </source>
</evidence>
<keyword evidence="16" id="KW-0206">Cytoskeleton</keyword>
<evidence type="ECO:0000256" key="14">
    <source>
        <dbReference type="ARBA" id="ARBA00023139"/>
    </source>
</evidence>
<evidence type="ECO:0000256" key="3">
    <source>
        <dbReference type="ARBA" id="ARBA00004556"/>
    </source>
</evidence>
<dbReference type="GO" id="GO:0097062">
    <property type="term" value="P:dendritic spine maintenance"/>
    <property type="evidence" value="ECO:0007669"/>
    <property type="project" value="TreeGrafter"/>
</dbReference>
<feature type="domain" description="PDZ" evidence="25">
    <location>
        <begin position="19"/>
        <end position="102"/>
    </location>
</feature>
<evidence type="ECO:0000256" key="19">
    <source>
        <dbReference type="ARBA" id="ARBA00032804"/>
    </source>
</evidence>
<dbReference type="GO" id="GO:0002092">
    <property type="term" value="P:positive regulation of receptor internalization"/>
    <property type="evidence" value="ECO:0007669"/>
    <property type="project" value="TreeGrafter"/>
</dbReference>
<dbReference type="SUPFAM" id="SSF50156">
    <property type="entry name" value="PDZ domain-like"/>
    <property type="match status" value="1"/>
</dbReference>
<dbReference type="EMBL" id="CAJOAZ010000866">
    <property type="protein sequence ID" value="CAF3726399.1"/>
    <property type="molecule type" value="Genomic_DNA"/>
</dbReference>
<keyword evidence="7" id="KW-0597">Phosphoprotein</keyword>
<evidence type="ECO:0000256" key="16">
    <source>
        <dbReference type="ARBA" id="ARBA00023212"/>
    </source>
</evidence>
<organism evidence="27 29">
    <name type="scientific">Adineta steineri</name>
    <dbReference type="NCBI Taxonomy" id="433720"/>
    <lineage>
        <taxon>Eukaryota</taxon>
        <taxon>Metazoa</taxon>
        <taxon>Spiralia</taxon>
        <taxon>Gnathifera</taxon>
        <taxon>Rotifera</taxon>
        <taxon>Eurotatoria</taxon>
        <taxon>Bdelloidea</taxon>
        <taxon>Adinetida</taxon>
        <taxon>Adinetidae</taxon>
        <taxon>Adineta</taxon>
    </lineage>
</organism>
<dbReference type="PANTHER" id="PTHR12141:SF1">
    <property type="entry name" value="PRKCA-BINDING PROTEIN"/>
    <property type="match status" value="1"/>
</dbReference>
<reference evidence="27" key="1">
    <citation type="submission" date="2021-02" db="EMBL/GenBank/DDBJ databases">
        <authorList>
            <person name="Nowell W R."/>
        </authorList>
    </citation>
    <scope>NUCLEOTIDE SEQUENCE</scope>
</reference>
<dbReference type="Gene3D" id="1.20.1270.60">
    <property type="entry name" value="Arfaptin homology (AH) domain/BAR domain"/>
    <property type="match status" value="1"/>
</dbReference>
<dbReference type="GO" id="GO:0005886">
    <property type="term" value="C:plasma membrane"/>
    <property type="evidence" value="ECO:0007669"/>
    <property type="project" value="GOC"/>
</dbReference>
<evidence type="ECO:0000256" key="18">
    <source>
        <dbReference type="ARBA" id="ARBA00031097"/>
    </source>
</evidence>
<dbReference type="GO" id="GO:0034315">
    <property type="term" value="P:regulation of Arp2/3 complex-mediated actin nucleation"/>
    <property type="evidence" value="ECO:0007669"/>
    <property type="project" value="TreeGrafter"/>
</dbReference>
<dbReference type="SMART" id="SM00228">
    <property type="entry name" value="PDZ"/>
    <property type="match status" value="1"/>
</dbReference>
<evidence type="ECO:0000256" key="17">
    <source>
        <dbReference type="ARBA" id="ARBA00023288"/>
    </source>
</evidence>
<dbReference type="GO" id="GO:0006886">
    <property type="term" value="P:intracellular protein transport"/>
    <property type="evidence" value="ECO:0007669"/>
    <property type="project" value="TreeGrafter"/>
</dbReference>
<dbReference type="InterPro" id="IPR037959">
    <property type="entry name" value="PICK1_BAR"/>
</dbReference>
<dbReference type="GO" id="GO:0046872">
    <property type="term" value="F:metal ion binding"/>
    <property type="evidence" value="ECO:0007669"/>
    <property type="project" value="UniProtKB-KW"/>
</dbReference>
<gene>
    <name evidence="27" type="ORF">JYZ213_LOCUS32078</name>
    <name evidence="28" type="ORF">OXD698_LOCUS13984</name>
</gene>
<name>A0A815DDL8_9BILA</name>